<evidence type="ECO:0000313" key="3">
    <source>
        <dbReference type="EMBL" id="KAF5242893.1"/>
    </source>
</evidence>
<feature type="domain" description="2EXR" evidence="2">
    <location>
        <begin position="6"/>
        <end position="115"/>
    </location>
</feature>
<feature type="region of interest" description="Disordered" evidence="1">
    <location>
        <begin position="396"/>
        <end position="418"/>
    </location>
</feature>
<reference evidence="3 4" key="1">
    <citation type="journal article" date="2020" name="BMC Genomics">
        <title>Correction to: Identification and distribution of gene clusters required for synthesis of sphingolipid metabolism inhibitors in diverse species of the filamentous fungus Fusarium.</title>
        <authorList>
            <person name="Kim H.S."/>
            <person name="Lohmar J.M."/>
            <person name="Busman M."/>
            <person name="Brown D.W."/>
            <person name="Naumann T.A."/>
            <person name="Divon H.H."/>
            <person name="Lysoe E."/>
            <person name="Uhlig S."/>
            <person name="Proctor R.H."/>
        </authorList>
    </citation>
    <scope>NUCLEOTIDE SEQUENCE [LARGE SCALE GENOMIC DNA]</scope>
    <source>
        <strain evidence="3 4">NRRL 25214</strain>
    </source>
</reference>
<gene>
    <name evidence="3" type="ORF">FANTH_8478</name>
</gene>
<dbReference type="Proteomes" id="UP000573603">
    <property type="component" value="Unassembled WGS sequence"/>
</dbReference>
<protein>
    <recommendedName>
        <fullName evidence="2">2EXR domain-containing protein</fullName>
    </recommendedName>
</protein>
<dbReference type="InterPro" id="IPR045518">
    <property type="entry name" value="2EXR"/>
</dbReference>
<sequence>MAPDTFPKFLQLPKEIQILIWEAAVRPVPGDRHVHRFYIADYRVLRPTPTKPIKGRFLRLIRNKNLEYDSLNIASGLSLAIPTDDAAGNPNDSVCLTDSSLWTFCRESRRAMERHFVKNEWWSRIKSPFHPKRTAEPGQYAGQKGVAHTASYQDNDGIVKHITIDFDNDLVHFDPRWLEDLDWWHINSSDFLSLFDERPSLERSGFSFLGSNIALDYDPLILDAINDRKVHYNQIGLGMNIATFQDMITYLLEDAGVTVWFIDYSLIRAQHIARTPDEGRGESSQQTQDDVDATREVFRSNDFIYTEVKRQDIGTSWVVSNNDDEVNSGETETSFDMLDTLSGVVSDDDLGHCRILACESVVGRMLQPRIPWAQRCVGETCETCYRDKIVPRVRPSTIRREGSESSSDYSSSHLNLFD</sequence>
<keyword evidence="4" id="KW-1185">Reference proteome</keyword>
<dbReference type="AlphaFoldDB" id="A0A8H4Z9T0"/>
<dbReference type="EMBL" id="JABEVY010000199">
    <property type="protein sequence ID" value="KAF5242893.1"/>
    <property type="molecule type" value="Genomic_DNA"/>
</dbReference>
<evidence type="ECO:0000256" key="1">
    <source>
        <dbReference type="SAM" id="MobiDB-lite"/>
    </source>
</evidence>
<organism evidence="3 4">
    <name type="scientific">Fusarium anthophilum</name>
    <dbReference type="NCBI Taxonomy" id="48485"/>
    <lineage>
        <taxon>Eukaryota</taxon>
        <taxon>Fungi</taxon>
        <taxon>Dikarya</taxon>
        <taxon>Ascomycota</taxon>
        <taxon>Pezizomycotina</taxon>
        <taxon>Sordariomycetes</taxon>
        <taxon>Hypocreomycetidae</taxon>
        <taxon>Hypocreales</taxon>
        <taxon>Nectriaceae</taxon>
        <taxon>Fusarium</taxon>
        <taxon>Fusarium fujikuroi species complex</taxon>
    </lineage>
</organism>
<evidence type="ECO:0000313" key="4">
    <source>
        <dbReference type="Proteomes" id="UP000573603"/>
    </source>
</evidence>
<evidence type="ECO:0000259" key="2">
    <source>
        <dbReference type="Pfam" id="PF20150"/>
    </source>
</evidence>
<proteinExistence type="predicted"/>
<accession>A0A8H4Z9T0</accession>
<dbReference type="Pfam" id="PF20150">
    <property type="entry name" value="2EXR"/>
    <property type="match status" value="1"/>
</dbReference>
<comment type="caution">
    <text evidence="3">The sequence shown here is derived from an EMBL/GenBank/DDBJ whole genome shotgun (WGS) entry which is preliminary data.</text>
</comment>
<name>A0A8H4Z9T0_9HYPO</name>